<dbReference type="Gene3D" id="4.10.400.10">
    <property type="entry name" value="Low-density Lipoprotein Receptor"/>
    <property type="match status" value="2"/>
</dbReference>
<dbReference type="InterPro" id="IPR036055">
    <property type="entry name" value="LDL_receptor-like_sf"/>
</dbReference>
<dbReference type="OrthoDB" id="10013209at2759"/>
<dbReference type="SUPFAM" id="SSF57424">
    <property type="entry name" value="LDL receptor-like module"/>
    <property type="match status" value="2"/>
</dbReference>
<dbReference type="InterPro" id="IPR023415">
    <property type="entry name" value="LDLR_class-A_CS"/>
</dbReference>
<accession>A0A2G5U3H1</accession>
<comment type="caution">
    <text evidence="9">Lacks conserved residue(s) required for the propagation of feature annotation.</text>
</comment>
<evidence type="ECO:0000256" key="6">
    <source>
        <dbReference type="ARBA" id="ARBA00023157"/>
    </source>
</evidence>
<dbReference type="EMBL" id="PDUG01000004">
    <property type="protein sequence ID" value="PIC34082.1"/>
    <property type="molecule type" value="Genomic_DNA"/>
</dbReference>
<keyword evidence="7" id="KW-0675">Receptor</keyword>
<evidence type="ECO:0000256" key="2">
    <source>
        <dbReference type="ARBA" id="ARBA00022692"/>
    </source>
</evidence>
<evidence type="ECO:0000256" key="3">
    <source>
        <dbReference type="ARBA" id="ARBA00022737"/>
    </source>
</evidence>
<reference evidence="12" key="1">
    <citation type="submission" date="2017-10" db="EMBL/GenBank/DDBJ databases">
        <title>Rapid genome shrinkage in a self-fertile nematode reveals novel sperm competition proteins.</title>
        <authorList>
            <person name="Yin D."/>
            <person name="Schwarz E.M."/>
            <person name="Thomas C.G."/>
            <person name="Felde R.L."/>
            <person name="Korf I.F."/>
            <person name="Cutter A.D."/>
            <person name="Schartner C.M."/>
            <person name="Ralston E.J."/>
            <person name="Meyer B.J."/>
            <person name="Haag E.S."/>
        </authorList>
    </citation>
    <scope>NUCLEOTIDE SEQUENCE [LARGE SCALE GENOMIC DNA]</scope>
    <source>
        <strain evidence="12">JU1422</strain>
    </source>
</reference>
<dbReference type="InterPro" id="IPR002172">
    <property type="entry name" value="LDrepeatLR_classA_rpt"/>
</dbReference>
<dbReference type="AlphaFoldDB" id="A0A2G5U3H1"/>
<comment type="caution">
    <text evidence="11">The sequence shown here is derived from an EMBL/GenBank/DDBJ whole genome shotgun (WGS) entry which is preliminary data.</text>
</comment>
<proteinExistence type="predicted"/>
<keyword evidence="6" id="KW-1015">Disulfide bond</keyword>
<evidence type="ECO:0000256" key="10">
    <source>
        <dbReference type="SAM" id="MobiDB-lite"/>
    </source>
</evidence>
<name>A0A2G5U3H1_9PELO</name>
<feature type="region of interest" description="Disordered" evidence="10">
    <location>
        <begin position="93"/>
        <end position="112"/>
    </location>
</feature>
<evidence type="ECO:0000313" key="12">
    <source>
        <dbReference type="Proteomes" id="UP000230233"/>
    </source>
</evidence>
<dbReference type="InterPro" id="IPR051221">
    <property type="entry name" value="LDLR-related"/>
</dbReference>
<keyword evidence="12" id="KW-1185">Reference proteome</keyword>
<evidence type="ECO:0000256" key="5">
    <source>
        <dbReference type="ARBA" id="ARBA00023136"/>
    </source>
</evidence>
<keyword evidence="3" id="KW-0677">Repeat</keyword>
<keyword evidence="5" id="KW-0472">Membrane</keyword>
<evidence type="ECO:0000256" key="9">
    <source>
        <dbReference type="PROSITE-ProRule" id="PRU00124"/>
    </source>
</evidence>
<protein>
    <submittedName>
        <fullName evidence="11">Uncharacterized protein</fullName>
    </submittedName>
</protein>
<keyword evidence="2" id="KW-0812">Transmembrane</keyword>
<sequence length="112" mass="12929">MYRIFRCPSLTHLRCSDGLTCIRKSWMCDGKIDCPDHSDEQHHICMKRNSVNKLQTQVINVGLKCPQPWFRCVDSSSCIAPQKVCDKYKDCRDGSDERENCNQSPPNTTVIY</sequence>
<evidence type="ECO:0000256" key="1">
    <source>
        <dbReference type="ARBA" id="ARBA00004167"/>
    </source>
</evidence>
<dbReference type="PROSITE" id="PS01209">
    <property type="entry name" value="LDLRA_1"/>
    <property type="match status" value="1"/>
</dbReference>
<keyword evidence="4" id="KW-1133">Transmembrane helix</keyword>
<dbReference type="GO" id="GO:0005886">
    <property type="term" value="C:plasma membrane"/>
    <property type="evidence" value="ECO:0007669"/>
    <property type="project" value="TreeGrafter"/>
</dbReference>
<evidence type="ECO:0000256" key="8">
    <source>
        <dbReference type="ARBA" id="ARBA00023180"/>
    </source>
</evidence>
<comment type="subcellular location">
    <subcellularLocation>
        <location evidence="1">Membrane</location>
        <topology evidence="1">Single-pass membrane protein</topology>
    </subcellularLocation>
</comment>
<gene>
    <name evidence="11" type="primary">Cni-F32E10.8</name>
    <name evidence="11" type="synonym">Cnig_chr_IV.g13842</name>
    <name evidence="11" type="ORF">B9Z55_013842</name>
</gene>
<dbReference type="PROSITE" id="PS50068">
    <property type="entry name" value="LDLRA_2"/>
    <property type="match status" value="2"/>
</dbReference>
<keyword evidence="8" id="KW-0325">Glycoprotein</keyword>
<evidence type="ECO:0000313" key="11">
    <source>
        <dbReference type="EMBL" id="PIC34082.1"/>
    </source>
</evidence>
<dbReference type="Proteomes" id="UP000230233">
    <property type="component" value="Chromosome IV"/>
</dbReference>
<evidence type="ECO:0000256" key="7">
    <source>
        <dbReference type="ARBA" id="ARBA00023170"/>
    </source>
</evidence>
<dbReference type="SMART" id="SM00192">
    <property type="entry name" value="LDLa"/>
    <property type="match status" value="2"/>
</dbReference>
<dbReference type="GO" id="GO:0043235">
    <property type="term" value="C:receptor complex"/>
    <property type="evidence" value="ECO:0007669"/>
    <property type="project" value="TreeGrafter"/>
</dbReference>
<evidence type="ECO:0000256" key="4">
    <source>
        <dbReference type="ARBA" id="ARBA00022989"/>
    </source>
</evidence>
<dbReference type="CDD" id="cd00112">
    <property type="entry name" value="LDLa"/>
    <property type="match status" value="2"/>
</dbReference>
<dbReference type="Pfam" id="PF00057">
    <property type="entry name" value="Ldl_recept_a"/>
    <property type="match status" value="2"/>
</dbReference>
<feature type="compositionally biased region" description="Polar residues" evidence="10">
    <location>
        <begin position="101"/>
        <end position="112"/>
    </location>
</feature>
<organism evidence="11 12">
    <name type="scientific">Caenorhabditis nigoni</name>
    <dbReference type="NCBI Taxonomy" id="1611254"/>
    <lineage>
        <taxon>Eukaryota</taxon>
        <taxon>Metazoa</taxon>
        <taxon>Ecdysozoa</taxon>
        <taxon>Nematoda</taxon>
        <taxon>Chromadorea</taxon>
        <taxon>Rhabditida</taxon>
        <taxon>Rhabditina</taxon>
        <taxon>Rhabditomorpha</taxon>
        <taxon>Rhabditoidea</taxon>
        <taxon>Rhabditidae</taxon>
        <taxon>Peloderinae</taxon>
        <taxon>Caenorhabditis</taxon>
    </lineage>
</organism>
<dbReference type="PANTHER" id="PTHR22722">
    <property type="entry name" value="LOW-DENSITY LIPOPROTEIN RECEPTOR-RELATED PROTEIN 2-RELATED"/>
    <property type="match status" value="1"/>
</dbReference>
<dbReference type="PRINTS" id="PR00261">
    <property type="entry name" value="LDLRECEPTOR"/>
</dbReference>